<organism evidence="1 2">
    <name type="scientific">Ponticoccus alexandrii</name>
    <dbReference type="NCBI Taxonomy" id="1943633"/>
    <lineage>
        <taxon>Bacteria</taxon>
        <taxon>Pseudomonadati</taxon>
        <taxon>Pseudomonadota</taxon>
        <taxon>Alphaproteobacteria</taxon>
        <taxon>Rhodobacterales</taxon>
        <taxon>Roseobacteraceae</taxon>
        <taxon>Ponticoccus</taxon>
    </lineage>
</organism>
<name>A0ABX7FH86_9RHOB</name>
<dbReference type="Gene3D" id="1.10.10.10">
    <property type="entry name" value="Winged helix-like DNA-binding domain superfamily/Winged helix DNA-binding domain"/>
    <property type="match status" value="1"/>
</dbReference>
<evidence type="ECO:0008006" key="3">
    <source>
        <dbReference type="Google" id="ProtNLM"/>
    </source>
</evidence>
<sequence>MNYHLEQIRQKLGVTNRTRAAALYKGQVAPRG</sequence>
<gene>
    <name evidence="1" type="ORF">GQA70_22565</name>
</gene>
<reference evidence="1 2" key="1">
    <citation type="submission" date="2019-12" db="EMBL/GenBank/DDBJ databases">
        <title>Complete Genome Sequence of a Quorum-Sensing Bacterium,Rhodobacteraceae bacterium C31, Isolated from a marine microalgae symbiotic bacteria.</title>
        <authorList>
            <person name="Zhang Y."/>
        </authorList>
    </citation>
    <scope>NUCLEOTIDE SEQUENCE [LARGE SCALE GENOMIC DNA]</scope>
    <source>
        <strain evidence="1 2">C31</strain>
        <plasmid evidence="1 2">p-SCP4</plasmid>
    </source>
</reference>
<geneLocation type="plasmid" evidence="1 2">
    <name>p-SCP4</name>
</geneLocation>
<dbReference type="InterPro" id="IPR036388">
    <property type="entry name" value="WH-like_DNA-bd_sf"/>
</dbReference>
<evidence type="ECO:0000313" key="2">
    <source>
        <dbReference type="Proteomes" id="UP000596387"/>
    </source>
</evidence>
<dbReference type="EMBL" id="CP047170">
    <property type="protein sequence ID" value="QRF69389.1"/>
    <property type="molecule type" value="Genomic_DNA"/>
</dbReference>
<dbReference type="Proteomes" id="UP000596387">
    <property type="component" value="Plasmid p-SCP4"/>
</dbReference>
<evidence type="ECO:0000313" key="1">
    <source>
        <dbReference type="EMBL" id="QRF69389.1"/>
    </source>
</evidence>
<protein>
    <recommendedName>
        <fullName evidence="3">HTH luxR-type domain-containing protein</fullName>
    </recommendedName>
</protein>
<keyword evidence="2" id="KW-1185">Reference proteome</keyword>
<accession>A0ABX7FH86</accession>
<proteinExistence type="predicted"/>
<keyword evidence="1" id="KW-0614">Plasmid</keyword>